<feature type="compositionally biased region" description="Polar residues" evidence="1">
    <location>
        <begin position="266"/>
        <end position="277"/>
    </location>
</feature>
<dbReference type="EMBL" id="JAATWM020000021">
    <property type="protein sequence ID" value="KAF9875500.1"/>
    <property type="molecule type" value="Genomic_DNA"/>
</dbReference>
<gene>
    <name evidence="3" type="ORF">CkaCkLH20_06881</name>
</gene>
<protein>
    <submittedName>
        <fullName evidence="3">Uncharacterized protein</fullName>
    </submittedName>
</protein>
<evidence type="ECO:0000313" key="3">
    <source>
        <dbReference type="EMBL" id="KAF9875500.1"/>
    </source>
</evidence>
<keyword evidence="2" id="KW-0472">Membrane</keyword>
<feature type="transmembrane region" description="Helical" evidence="2">
    <location>
        <begin position="217"/>
        <end position="243"/>
    </location>
</feature>
<evidence type="ECO:0000313" key="4">
    <source>
        <dbReference type="Proteomes" id="UP000781932"/>
    </source>
</evidence>
<keyword evidence="2" id="KW-0812">Transmembrane</keyword>
<dbReference type="Proteomes" id="UP000781932">
    <property type="component" value="Unassembled WGS sequence"/>
</dbReference>
<reference evidence="3" key="1">
    <citation type="submission" date="2020-03" db="EMBL/GenBank/DDBJ databases">
        <authorList>
            <person name="He L."/>
        </authorList>
    </citation>
    <scope>NUCLEOTIDE SEQUENCE</scope>
    <source>
        <strain evidence="3">CkLH20</strain>
    </source>
</reference>
<keyword evidence="2" id="KW-1133">Transmembrane helix</keyword>
<feature type="region of interest" description="Disordered" evidence="1">
    <location>
        <begin position="249"/>
        <end position="322"/>
    </location>
</feature>
<feature type="region of interest" description="Disordered" evidence="1">
    <location>
        <begin position="19"/>
        <end position="47"/>
    </location>
</feature>
<dbReference type="OrthoDB" id="4849763at2759"/>
<name>A0A9P6IBB6_9PEZI</name>
<evidence type="ECO:0000256" key="1">
    <source>
        <dbReference type="SAM" id="MobiDB-lite"/>
    </source>
</evidence>
<dbReference type="GeneID" id="62162672"/>
<reference evidence="3" key="2">
    <citation type="submission" date="2020-11" db="EMBL/GenBank/DDBJ databases">
        <title>Whole genome sequencing of Colletotrichum sp.</title>
        <authorList>
            <person name="Li H."/>
        </authorList>
    </citation>
    <scope>NUCLEOTIDE SEQUENCE</scope>
    <source>
        <strain evidence="3">CkLH20</strain>
    </source>
</reference>
<dbReference type="AlphaFoldDB" id="A0A9P6IBB6"/>
<proteinExistence type="predicted"/>
<keyword evidence="4" id="KW-1185">Reference proteome</keyword>
<evidence type="ECO:0000256" key="2">
    <source>
        <dbReference type="SAM" id="Phobius"/>
    </source>
</evidence>
<dbReference type="RefSeq" id="XP_038744961.1">
    <property type="nucleotide sequence ID" value="XM_038889598.1"/>
</dbReference>
<comment type="caution">
    <text evidence="3">The sequence shown here is derived from an EMBL/GenBank/DDBJ whole genome shotgun (WGS) entry which is preliminary data.</text>
</comment>
<accession>A0A9P6IBB6</accession>
<organism evidence="3 4">
    <name type="scientific">Colletotrichum karsti</name>
    <dbReference type="NCBI Taxonomy" id="1095194"/>
    <lineage>
        <taxon>Eukaryota</taxon>
        <taxon>Fungi</taxon>
        <taxon>Dikarya</taxon>
        <taxon>Ascomycota</taxon>
        <taxon>Pezizomycotina</taxon>
        <taxon>Sordariomycetes</taxon>
        <taxon>Hypocreomycetidae</taxon>
        <taxon>Glomerellales</taxon>
        <taxon>Glomerellaceae</taxon>
        <taxon>Colletotrichum</taxon>
        <taxon>Colletotrichum boninense species complex</taxon>
    </lineage>
</organism>
<sequence length="322" mass="34495">MDSKTPGITTLVRGVLHLPKSSTSAKPQHHLRHQRRTSDTETQTSRLDRKDLIRAASGLHGEQVSTWDPLICRWTGETCSTVGTAFGCRSQPYTTCIDTGSATSLVSMCRDNLQGDRELCCVESDAIYGPKCFVFVQKDGEYATVTNHRCWQTDFSQWNGMYLDTTTGKPGESATSVGLTSISPVSSLHVFTPVRSSTAATSTASSAKATQSSGSPVGAIVGGAVGGFAVLATAVCVIVWLVIRGRRQQKVEDTTPESPGADQYLVQPSMTSPTTPRYLSGYYQPEKYQPVSMADPSPSYDIQSPPPTVTQSSKAGDPAELA</sequence>